<dbReference type="PANTHER" id="PTHR12824">
    <property type="entry name" value="GROUP XII SECRETORY PHOSPHOLIPASE A2 FAMILY MEMBER"/>
    <property type="match status" value="1"/>
</dbReference>
<keyword evidence="2" id="KW-1185">Reference proteome</keyword>
<dbReference type="InterPro" id="IPR036444">
    <property type="entry name" value="PLipase_A2_dom_sf"/>
</dbReference>
<name>A0A443RZQ4_9ACAR</name>
<organism evidence="1 2">
    <name type="scientific">Leptotrombidium deliense</name>
    <dbReference type="NCBI Taxonomy" id="299467"/>
    <lineage>
        <taxon>Eukaryota</taxon>
        <taxon>Metazoa</taxon>
        <taxon>Ecdysozoa</taxon>
        <taxon>Arthropoda</taxon>
        <taxon>Chelicerata</taxon>
        <taxon>Arachnida</taxon>
        <taxon>Acari</taxon>
        <taxon>Acariformes</taxon>
        <taxon>Trombidiformes</taxon>
        <taxon>Prostigmata</taxon>
        <taxon>Anystina</taxon>
        <taxon>Parasitengona</taxon>
        <taxon>Trombiculoidea</taxon>
        <taxon>Trombiculidae</taxon>
        <taxon>Leptotrombidium</taxon>
    </lineage>
</organism>
<dbReference type="PANTHER" id="PTHR12824:SF8">
    <property type="entry name" value="GXIVSPLA2, ISOFORM A"/>
    <property type="match status" value="1"/>
</dbReference>
<dbReference type="GO" id="GO:0050482">
    <property type="term" value="P:arachidonate secretion"/>
    <property type="evidence" value="ECO:0007669"/>
    <property type="project" value="InterPro"/>
</dbReference>
<proteinExistence type="predicted"/>
<sequence length="91" mass="10307">KRTAFKRFGNGNGCGTDLIAPLLNPFVHQYEQCCNKHDQCYESCSKTKNECDLIFLQCLESVQKGAFVVMARGALKGHYACDAYMHIESYF</sequence>
<dbReference type="Pfam" id="PF06951">
    <property type="entry name" value="PLA2G12"/>
    <property type="match status" value="1"/>
</dbReference>
<dbReference type="Proteomes" id="UP000288716">
    <property type="component" value="Unassembled WGS sequence"/>
</dbReference>
<feature type="non-terminal residue" evidence="1">
    <location>
        <position position="1"/>
    </location>
</feature>
<dbReference type="EMBL" id="NCKV01015680">
    <property type="protein sequence ID" value="RWS20755.1"/>
    <property type="molecule type" value="Genomic_DNA"/>
</dbReference>
<dbReference type="GO" id="GO:0016042">
    <property type="term" value="P:lipid catabolic process"/>
    <property type="evidence" value="ECO:0007669"/>
    <property type="project" value="InterPro"/>
</dbReference>
<evidence type="ECO:0000313" key="2">
    <source>
        <dbReference type="Proteomes" id="UP000288716"/>
    </source>
</evidence>
<protein>
    <submittedName>
        <fullName evidence="1">Group XIIA secretory phospholipase A2-like protein</fullName>
    </submittedName>
</protein>
<dbReference type="Gene3D" id="1.20.90.10">
    <property type="entry name" value="Phospholipase A2 domain"/>
    <property type="match status" value="1"/>
</dbReference>
<dbReference type="GO" id="GO:0005576">
    <property type="term" value="C:extracellular region"/>
    <property type="evidence" value="ECO:0007669"/>
    <property type="project" value="InterPro"/>
</dbReference>
<dbReference type="GO" id="GO:0005509">
    <property type="term" value="F:calcium ion binding"/>
    <property type="evidence" value="ECO:0007669"/>
    <property type="project" value="InterPro"/>
</dbReference>
<dbReference type="VEuPathDB" id="VectorBase:LDEU011285"/>
<gene>
    <name evidence="1" type="ORF">B4U80_14229</name>
</gene>
<accession>A0A443RZQ4</accession>
<evidence type="ECO:0000313" key="1">
    <source>
        <dbReference type="EMBL" id="RWS20755.1"/>
    </source>
</evidence>
<dbReference type="AlphaFoldDB" id="A0A443RZQ4"/>
<reference evidence="1 2" key="1">
    <citation type="journal article" date="2018" name="Gigascience">
        <title>Genomes of trombidid mites reveal novel predicted allergens and laterally-transferred genes associated with secondary metabolism.</title>
        <authorList>
            <person name="Dong X."/>
            <person name="Chaisiri K."/>
            <person name="Xia D."/>
            <person name="Armstrong S.D."/>
            <person name="Fang Y."/>
            <person name="Donnelly M.J."/>
            <person name="Kadowaki T."/>
            <person name="McGarry J.W."/>
            <person name="Darby A.C."/>
            <person name="Makepeace B.L."/>
        </authorList>
    </citation>
    <scope>NUCLEOTIDE SEQUENCE [LARGE SCALE GENOMIC DNA]</scope>
    <source>
        <strain evidence="1">UoL-UT</strain>
    </source>
</reference>
<dbReference type="OrthoDB" id="3935740at2759"/>
<dbReference type="InterPro" id="IPR010711">
    <property type="entry name" value="PLA2G12"/>
</dbReference>
<dbReference type="SUPFAM" id="SSF48619">
    <property type="entry name" value="Phospholipase A2, PLA2"/>
    <property type="match status" value="1"/>
</dbReference>
<dbReference type="GO" id="GO:0004623">
    <property type="term" value="F:phospholipase A2 activity"/>
    <property type="evidence" value="ECO:0007669"/>
    <property type="project" value="InterPro"/>
</dbReference>
<comment type="caution">
    <text evidence="1">The sequence shown here is derived from an EMBL/GenBank/DDBJ whole genome shotgun (WGS) entry which is preliminary data.</text>
</comment>
<dbReference type="GO" id="GO:0006644">
    <property type="term" value="P:phospholipid metabolic process"/>
    <property type="evidence" value="ECO:0007669"/>
    <property type="project" value="InterPro"/>
</dbReference>